<reference evidence="2" key="1">
    <citation type="journal article" date="2024" name="Gigascience">
        <title>Chromosome-level genome of the poultry shaft louse Menopon gallinae provides insight into the host-switching and adaptive evolution of parasitic lice.</title>
        <authorList>
            <person name="Xu Y."/>
            <person name="Ma L."/>
            <person name="Liu S."/>
            <person name="Liang Y."/>
            <person name="Liu Q."/>
            <person name="He Z."/>
            <person name="Tian L."/>
            <person name="Duan Y."/>
            <person name="Cai W."/>
            <person name="Li H."/>
            <person name="Song F."/>
        </authorList>
    </citation>
    <scope>NUCLEOTIDE SEQUENCE</scope>
    <source>
        <strain evidence="2">Cailab_2023a</strain>
    </source>
</reference>
<organism evidence="2">
    <name type="scientific">Menopon gallinae</name>
    <name type="common">poultry shaft louse</name>
    <dbReference type="NCBI Taxonomy" id="328185"/>
    <lineage>
        <taxon>Eukaryota</taxon>
        <taxon>Metazoa</taxon>
        <taxon>Ecdysozoa</taxon>
        <taxon>Arthropoda</taxon>
        <taxon>Hexapoda</taxon>
        <taxon>Insecta</taxon>
        <taxon>Pterygota</taxon>
        <taxon>Neoptera</taxon>
        <taxon>Paraneoptera</taxon>
        <taxon>Psocodea</taxon>
        <taxon>Troctomorpha</taxon>
        <taxon>Phthiraptera</taxon>
        <taxon>Amblycera</taxon>
        <taxon>Menoponidae</taxon>
        <taxon>Menopon</taxon>
    </lineage>
</organism>
<dbReference type="InterPro" id="IPR040350">
    <property type="entry name" value="TMEM272"/>
</dbReference>
<evidence type="ECO:0000313" key="2">
    <source>
        <dbReference type="EMBL" id="KAL0268832.1"/>
    </source>
</evidence>
<feature type="transmembrane region" description="Helical" evidence="1">
    <location>
        <begin position="144"/>
        <end position="166"/>
    </location>
</feature>
<feature type="transmembrane region" description="Helical" evidence="1">
    <location>
        <begin position="105"/>
        <end position="123"/>
    </location>
</feature>
<gene>
    <name evidence="2" type="ORF">PYX00_010643</name>
</gene>
<keyword evidence="1" id="KW-0812">Transmembrane</keyword>
<accession>A0AAW2HGC0</accession>
<dbReference type="EMBL" id="JARGDH010000005">
    <property type="protein sequence ID" value="KAL0268832.1"/>
    <property type="molecule type" value="Genomic_DNA"/>
</dbReference>
<sequence length="230" mass="25497">MAGVSGRNDHHCITVEPSPASVSVKVESEKDLPSYEEAVKLPPSYESLFGQLKEETRCSGKELKETLYTIASAVHFIFALALLIAFTVIGSMYIFECPREEKIPILLVLVGVRGLFGMIVHYLKGADKTEEKTAAERVKHLLSYNLVDLCNILWCIIESYNVYSIFEPNYDPDLGSYCNETLYTFAFWTVTTANVLLGGFLFAGCSVIVCVILPRRDVIGSTTNQTESAS</sequence>
<feature type="transmembrane region" description="Helical" evidence="1">
    <location>
        <begin position="67"/>
        <end position="93"/>
    </location>
</feature>
<dbReference type="AlphaFoldDB" id="A0AAW2HGC0"/>
<evidence type="ECO:0000256" key="1">
    <source>
        <dbReference type="SAM" id="Phobius"/>
    </source>
</evidence>
<comment type="caution">
    <text evidence="2">The sequence shown here is derived from an EMBL/GenBank/DDBJ whole genome shotgun (WGS) entry which is preliminary data.</text>
</comment>
<keyword evidence="1" id="KW-1133">Transmembrane helix</keyword>
<name>A0AAW2HGC0_9NEOP</name>
<protein>
    <submittedName>
        <fullName evidence="2">Uncharacterized protein</fullName>
    </submittedName>
</protein>
<keyword evidence="1" id="KW-0472">Membrane</keyword>
<dbReference type="PANTHER" id="PTHR33444:SF2">
    <property type="entry name" value="MARVEL DOMAIN-CONTAINING PROTEIN"/>
    <property type="match status" value="1"/>
</dbReference>
<proteinExistence type="predicted"/>
<dbReference type="PANTHER" id="PTHR33444">
    <property type="entry name" value="SI:DKEY-19B23.12-RELATED"/>
    <property type="match status" value="1"/>
</dbReference>
<feature type="transmembrane region" description="Helical" evidence="1">
    <location>
        <begin position="186"/>
        <end position="213"/>
    </location>
</feature>